<keyword evidence="2" id="KW-1185">Reference proteome</keyword>
<sequence>MEKVNTLVELSAADAHSFDFQALDESGNPKHLGGDYFELDLSSEPWKSRPPIEDRGNGSHSFSLQVHQDFSGEFNLTIILLYKQFQGLRYVPKKFVYQKELRLIPVKFYRMNATALPGLKACKVSDFSRTIWAGRWTRHGRNDECEISRNGRYRCLDSHFPCKNPWCFGSLGALESNGWVYSSHCSFKIFSQKSA</sequence>
<dbReference type="AlphaFoldDB" id="A0A4Y7IWF7"/>
<protein>
    <submittedName>
        <fullName evidence="1">Uncharacterized protein</fullName>
    </submittedName>
</protein>
<dbReference type="Gramene" id="RZC53214">
    <property type="protein sequence ID" value="RZC53214"/>
    <property type="gene ID" value="C5167_012063"/>
</dbReference>
<dbReference type="EMBL" id="CM010717">
    <property type="protein sequence ID" value="RZC53214.1"/>
    <property type="molecule type" value="Genomic_DNA"/>
</dbReference>
<evidence type="ECO:0000313" key="1">
    <source>
        <dbReference type="EMBL" id="RZC53214.1"/>
    </source>
</evidence>
<proteinExistence type="predicted"/>
<gene>
    <name evidence="1" type="ORF">C5167_012063</name>
</gene>
<accession>A0A4Y7IWF7</accession>
<dbReference type="PANTHER" id="PTHR35124:SF1">
    <property type="entry name" value="CYTOCHROME P450 FAMILY PROTEIN"/>
    <property type="match status" value="1"/>
</dbReference>
<name>A0A4Y7IWF7_PAPSO</name>
<organism evidence="1 2">
    <name type="scientific">Papaver somniferum</name>
    <name type="common">Opium poppy</name>
    <dbReference type="NCBI Taxonomy" id="3469"/>
    <lineage>
        <taxon>Eukaryota</taxon>
        <taxon>Viridiplantae</taxon>
        <taxon>Streptophyta</taxon>
        <taxon>Embryophyta</taxon>
        <taxon>Tracheophyta</taxon>
        <taxon>Spermatophyta</taxon>
        <taxon>Magnoliopsida</taxon>
        <taxon>Ranunculales</taxon>
        <taxon>Papaveraceae</taxon>
        <taxon>Papaveroideae</taxon>
        <taxon>Papaver</taxon>
    </lineage>
</organism>
<dbReference type="Proteomes" id="UP000316621">
    <property type="component" value="Chromosome 3"/>
</dbReference>
<dbReference type="PANTHER" id="PTHR35124">
    <property type="entry name" value="CYTOCHROME P450 FAMILY PROTEIN"/>
    <property type="match status" value="1"/>
</dbReference>
<reference evidence="1 2" key="1">
    <citation type="journal article" date="2018" name="Science">
        <title>The opium poppy genome and morphinan production.</title>
        <authorList>
            <person name="Guo L."/>
            <person name="Winzer T."/>
            <person name="Yang X."/>
            <person name="Li Y."/>
            <person name="Ning Z."/>
            <person name="He Z."/>
            <person name="Teodor R."/>
            <person name="Lu Y."/>
            <person name="Bowser T.A."/>
            <person name="Graham I.A."/>
            <person name="Ye K."/>
        </authorList>
    </citation>
    <scope>NUCLEOTIDE SEQUENCE [LARGE SCALE GENOMIC DNA]</scope>
    <source>
        <strain evidence="2">cv. HN1</strain>
        <tissue evidence="1">Leaves</tissue>
    </source>
</reference>
<evidence type="ECO:0000313" key="2">
    <source>
        <dbReference type="Proteomes" id="UP000316621"/>
    </source>
</evidence>